<feature type="region of interest" description="Disordered" evidence="1">
    <location>
        <begin position="35"/>
        <end position="103"/>
    </location>
</feature>
<proteinExistence type="predicted"/>
<feature type="signal peptide" evidence="2">
    <location>
        <begin position="1"/>
        <end position="30"/>
    </location>
</feature>
<sequence>MRRTLSTALGAPLAVLLVLLLAGCGAEQGAADRTTAVGSEAATGATPGPNEGGSAQTPSDQPGGQRPTVGTGRATLVQPATGPSGGSSAATLPPREPPPPGTGVQVRLFDVHCPTGGSLVPCSMTVARGVVRVTGQGATDVVRAPTDRSGTAVVHTSAGTFEVGGRSRAGSCQPARAEVRAGHVVQLDLYCGDRPG</sequence>
<feature type="compositionally biased region" description="Polar residues" evidence="1">
    <location>
        <begin position="53"/>
        <end position="62"/>
    </location>
</feature>
<accession>A0ABW0BD83</accession>
<dbReference type="Proteomes" id="UP001596087">
    <property type="component" value="Unassembled WGS sequence"/>
</dbReference>
<dbReference type="RefSeq" id="WP_378585567.1">
    <property type="nucleotide sequence ID" value="NZ_JBHSKD010000002.1"/>
</dbReference>
<evidence type="ECO:0008006" key="5">
    <source>
        <dbReference type="Google" id="ProtNLM"/>
    </source>
</evidence>
<organism evidence="3 4">
    <name type="scientific">Nocardioides taihuensis</name>
    <dbReference type="NCBI Taxonomy" id="1835606"/>
    <lineage>
        <taxon>Bacteria</taxon>
        <taxon>Bacillati</taxon>
        <taxon>Actinomycetota</taxon>
        <taxon>Actinomycetes</taxon>
        <taxon>Propionibacteriales</taxon>
        <taxon>Nocardioidaceae</taxon>
        <taxon>Nocardioides</taxon>
    </lineage>
</organism>
<protein>
    <recommendedName>
        <fullName evidence="5">Lipoprotein</fullName>
    </recommendedName>
</protein>
<keyword evidence="2" id="KW-0732">Signal</keyword>
<evidence type="ECO:0000313" key="3">
    <source>
        <dbReference type="EMBL" id="MFC5175191.1"/>
    </source>
</evidence>
<evidence type="ECO:0000256" key="1">
    <source>
        <dbReference type="SAM" id="MobiDB-lite"/>
    </source>
</evidence>
<comment type="caution">
    <text evidence="3">The sequence shown here is derived from an EMBL/GenBank/DDBJ whole genome shotgun (WGS) entry which is preliminary data.</text>
</comment>
<gene>
    <name evidence="3" type="ORF">ACFPGP_00825</name>
</gene>
<evidence type="ECO:0000256" key="2">
    <source>
        <dbReference type="SAM" id="SignalP"/>
    </source>
</evidence>
<reference evidence="4" key="1">
    <citation type="journal article" date="2019" name="Int. J. Syst. Evol. Microbiol.">
        <title>The Global Catalogue of Microorganisms (GCM) 10K type strain sequencing project: providing services to taxonomists for standard genome sequencing and annotation.</title>
        <authorList>
            <consortium name="The Broad Institute Genomics Platform"/>
            <consortium name="The Broad Institute Genome Sequencing Center for Infectious Disease"/>
            <person name="Wu L."/>
            <person name="Ma J."/>
        </authorList>
    </citation>
    <scope>NUCLEOTIDE SEQUENCE [LARGE SCALE GENOMIC DNA]</scope>
    <source>
        <strain evidence="4">DFY41</strain>
    </source>
</reference>
<dbReference type="PROSITE" id="PS51257">
    <property type="entry name" value="PROKAR_LIPOPROTEIN"/>
    <property type="match status" value="1"/>
</dbReference>
<evidence type="ECO:0000313" key="4">
    <source>
        <dbReference type="Proteomes" id="UP001596087"/>
    </source>
</evidence>
<keyword evidence="4" id="KW-1185">Reference proteome</keyword>
<feature type="chain" id="PRO_5045338193" description="Lipoprotein" evidence="2">
    <location>
        <begin position="31"/>
        <end position="196"/>
    </location>
</feature>
<name>A0ABW0BD83_9ACTN</name>
<dbReference type="EMBL" id="JBHSKD010000002">
    <property type="protein sequence ID" value="MFC5175191.1"/>
    <property type="molecule type" value="Genomic_DNA"/>
</dbReference>